<dbReference type="PROSITE" id="PS50206">
    <property type="entry name" value="RHODANESE_3"/>
    <property type="match status" value="1"/>
</dbReference>
<dbReference type="InterPro" id="IPR001763">
    <property type="entry name" value="Rhodanese-like_dom"/>
</dbReference>
<dbReference type="EMBL" id="FMWK01000001">
    <property type="protein sequence ID" value="SCZ76103.1"/>
    <property type="molecule type" value="Genomic_DNA"/>
</dbReference>
<dbReference type="Gene3D" id="3.40.50.150">
    <property type="entry name" value="Vaccinia Virus protein VP39"/>
    <property type="match status" value="2"/>
</dbReference>
<dbReference type="InterPro" id="IPR006342">
    <property type="entry name" value="FkbM_mtfrase"/>
</dbReference>
<evidence type="ECO:0000313" key="3">
    <source>
        <dbReference type="Proteomes" id="UP000199428"/>
    </source>
</evidence>
<reference evidence="2 3" key="1">
    <citation type="submission" date="2016-10" db="EMBL/GenBank/DDBJ databases">
        <authorList>
            <person name="de Groot N.N."/>
        </authorList>
    </citation>
    <scope>NUCLEOTIDE SEQUENCE [LARGE SCALE GENOMIC DNA]</scope>
    <source>
        <strain evidence="2 3">DSM 10317</strain>
    </source>
</reference>
<dbReference type="GO" id="GO:0032259">
    <property type="term" value="P:methylation"/>
    <property type="evidence" value="ECO:0007669"/>
    <property type="project" value="UniProtKB-KW"/>
</dbReference>
<dbReference type="Pfam" id="PF05050">
    <property type="entry name" value="Methyltransf_21"/>
    <property type="match status" value="1"/>
</dbReference>
<keyword evidence="2" id="KW-0808">Transferase</keyword>
<evidence type="ECO:0000313" key="2">
    <source>
        <dbReference type="EMBL" id="SCZ76103.1"/>
    </source>
</evidence>
<accession>A0A1G5RPQ0</accession>
<gene>
    <name evidence="2" type="ORF">SAMN02910350_00081</name>
</gene>
<feature type="domain" description="Rhodanese" evidence="1">
    <location>
        <begin position="8"/>
        <end position="47"/>
    </location>
</feature>
<proteinExistence type="predicted"/>
<sequence length="361" mass="41912">MEKVLLFGSGEFGVRVCRYLKNKGITPIAFLDNNKSKWGRTVEEVGVISPTDIRKYEYDKVAICVNDTIYEEIYSQLEKELQVEKGKIVHWTYWQREDFLEYYSSIDVNDQDKRRIIETVEKSDRLRAFNYTFVEKYKDGISCVLDESCGLYYANYNGKKLYLNRKFSSIGAAEKYIASLLIEQDEMSPHKYLDDGFSFEDGVLLDCGAAEGNFSLELAEKAEKIILVEADECWNEALEKTFEPWKEKVVIINKYLGNKDDDIFVTINSLAKEYDIDFIKMDIEGAEVEALSAARDYLKNRNKMKLAVCVYHNLEDERKIREILEPIGFVGETTKGYMVFPDNMNQPPRLVHGVLRMQKDE</sequence>
<dbReference type="AlphaFoldDB" id="A0A1G5RPQ0"/>
<dbReference type="Gene3D" id="3.40.50.720">
    <property type="entry name" value="NAD(P)-binding Rossmann-like Domain"/>
    <property type="match status" value="1"/>
</dbReference>
<protein>
    <submittedName>
        <fullName evidence="2">Methyltransferase FkbM domain-containing protein</fullName>
    </submittedName>
</protein>
<dbReference type="GO" id="GO:0008168">
    <property type="term" value="F:methyltransferase activity"/>
    <property type="evidence" value="ECO:0007669"/>
    <property type="project" value="UniProtKB-KW"/>
</dbReference>
<keyword evidence="2" id="KW-0489">Methyltransferase</keyword>
<organism evidence="2 3">
    <name type="scientific">Pseudobutyrivibrio xylanivorans</name>
    <dbReference type="NCBI Taxonomy" id="185007"/>
    <lineage>
        <taxon>Bacteria</taxon>
        <taxon>Bacillati</taxon>
        <taxon>Bacillota</taxon>
        <taxon>Clostridia</taxon>
        <taxon>Lachnospirales</taxon>
        <taxon>Lachnospiraceae</taxon>
        <taxon>Pseudobutyrivibrio</taxon>
    </lineage>
</organism>
<dbReference type="SUPFAM" id="SSF53335">
    <property type="entry name" value="S-adenosyl-L-methionine-dependent methyltransferases"/>
    <property type="match status" value="1"/>
</dbReference>
<evidence type="ECO:0000259" key="1">
    <source>
        <dbReference type="PROSITE" id="PS50206"/>
    </source>
</evidence>
<dbReference type="RefSeq" id="WP_090160468.1">
    <property type="nucleotide sequence ID" value="NZ_FMWK01000001.1"/>
</dbReference>
<dbReference type="Proteomes" id="UP000199428">
    <property type="component" value="Unassembled WGS sequence"/>
</dbReference>
<name>A0A1G5RPQ0_PSEXY</name>
<dbReference type="InterPro" id="IPR029063">
    <property type="entry name" value="SAM-dependent_MTases_sf"/>
</dbReference>